<dbReference type="Proteomes" id="UP000291269">
    <property type="component" value="Unassembled WGS sequence"/>
</dbReference>
<name>A0A4Q2KDI4_9FIRM</name>
<evidence type="ECO:0000256" key="1">
    <source>
        <dbReference type="SAM" id="SignalP"/>
    </source>
</evidence>
<accession>A0A4Q2KDI4</accession>
<evidence type="ECO:0000313" key="2">
    <source>
        <dbReference type="EMBL" id="RXZ62057.1"/>
    </source>
</evidence>
<keyword evidence="1" id="KW-0732">Signal</keyword>
<dbReference type="Gene3D" id="3.20.20.80">
    <property type="entry name" value="Glycosidases"/>
    <property type="match status" value="1"/>
</dbReference>
<feature type="chain" id="PRO_5020179410" description="Glycoside hydrolase family 42 N-terminal domain-containing protein" evidence="1">
    <location>
        <begin position="21"/>
        <end position="454"/>
    </location>
</feature>
<organism evidence="2 3">
    <name type="scientific">Candidatus Borkfalkia ceftriaxoniphila</name>
    <dbReference type="NCBI Taxonomy" id="2508949"/>
    <lineage>
        <taxon>Bacteria</taxon>
        <taxon>Bacillati</taxon>
        <taxon>Bacillota</taxon>
        <taxon>Clostridia</taxon>
        <taxon>Christensenellales</taxon>
        <taxon>Christensenellaceae</taxon>
        <taxon>Candidatus Borkfalkia</taxon>
    </lineage>
</organism>
<comment type="caution">
    <text evidence="2">The sequence shown here is derived from an EMBL/GenBank/DDBJ whole genome shotgun (WGS) entry which is preliminary data.</text>
</comment>
<dbReference type="AlphaFoldDB" id="A0A4Q2KDI4"/>
<evidence type="ECO:0000313" key="3">
    <source>
        <dbReference type="Proteomes" id="UP000291269"/>
    </source>
</evidence>
<protein>
    <recommendedName>
        <fullName evidence="4">Glycoside hydrolase family 42 N-terminal domain-containing protein</fullName>
    </recommendedName>
</protein>
<dbReference type="OrthoDB" id="2569184at2"/>
<dbReference type="RefSeq" id="WP_129225372.1">
    <property type="nucleotide sequence ID" value="NZ_SDOZ01000002.1"/>
</dbReference>
<sequence length="454" mass="50539">MKKKFLTFALALCMILPAVGCEKGNYTKVEPDYSASEDTLAMHIGGWVAPPPVQKAGGVDYCTQENYNDVADFGINTIYGLYEPWGLTVDGKNANERALEYTEKAGIGFYVRDLQAGAALQEGDKDTFDQVFGKYMEYDSFAGIMAVDEPSAALFPEIAAMRKGWDKFVPDKDFYVNLFPTYALPGQLGIGETENYREHYIRRFLQETGLKMLSYDHYPLLEDGWGKGSLTADYLYNLEVCAEEARDAGVPFWTFLQAMSYDNATRCPTEAELRWQVLCSMAFGAQGYQYFCYWTPAGPGDNVTKSACVTEFGEKTPVWYAGQKINREILNFDHVYLNYEWQGVMPVLAEGNSKNKLFNMMNHALDSVGRIRSVKSDQDVIVGAFKDRADNDAFMVVNFSDPGDEKSCKTEVVMKSASSAVVYKNGVRSVAEAKGGKLTLELEAGNGAFVVPLQ</sequence>
<gene>
    <name evidence="2" type="ORF">ESZ91_06605</name>
</gene>
<dbReference type="EMBL" id="SDOZ01000002">
    <property type="protein sequence ID" value="RXZ62057.1"/>
    <property type="molecule type" value="Genomic_DNA"/>
</dbReference>
<feature type="signal peptide" evidence="1">
    <location>
        <begin position="1"/>
        <end position="20"/>
    </location>
</feature>
<evidence type="ECO:0008006" key="4">
    <source>
        <dbReference type="Google" id="ProtNLM"/>
    </source>
</evidence>
<proteinExistence type="predicted"/>
<keyword evidence="3" id="KW-1185">Reference proteome</keyword>
<reference evidence="2 3" key="1">
    <citation type="journal article" date="2019" name="Gut">
        <title>Antibiotics-induced monodominance of a novel gut bacterial order.</title>
        <authorList>
            <person name="Hildebrand F."/>
            <person name="Moitinho-Silva L."/>
            <person name="Blasche S."/>
            <person name="Jahn M.T."/>
            <person name="Gossmann T.I."/>
            <person name="Heuerta-Cepas J."/>
            <person name="Hercog R."/>
            <person name="Luetge M."/>
            <person name="Bahram M."/>
            <person name="Pryszlak A."/>
            <person name="Alves R.J."/>
            <person name="Waszak S.M."/>
            <person name="Zhu A."/>
            <person name="Ye L."/>
            <person name="Costea P.I."/>
            <person name="Aalvink S."/>
            <person name="Belzer C."/>
            <person name="Forslund S.K."/>
            <person name="Sunagawa S."/>
            <person name="Hentschel U."/>
            <person name="Merten C."/>
            <person name="Patil K.R."/>
            <person name="Benes V."/>
            <person name="Bork P."/>
        </authorList>
    </citation>
    <scope>NUCLEOTIDE SEQUENCE [LARGE SCALE GENOMIC DNA]</scope>
    <source>
        <strain evidence="2 3">HDS1380</strain>
    </source>
</reference>